<protein>
    <submittedName>
        <fullName evidence="1">Nucleoside 2-deoxyribosyltransferase</fullName>
    </submittedName>
</protein>
<organism evidence="1 2">
    <name type="scientific">Siccirubricoccus soli</name>
    <dbReference type="NCBI Taxonomy" id="2899147"/>
    <lineage>
        <taxon>Bacteria</taxon>
        <taxon>Pseudomonadati</taxon>
        <taxon>Pseudomonadota</taxon>
        <taxon>Alphaproteobacteria</taxon>
        <taxon>Acetobacterales</taxon>
        <taxon>Roseomonadaceae</taxon>
        <taxon>Siccirubricoccus</taxon>
    </lineage>
</organism>
<dbReference type="Proteomes" id="UP001523392">
    <property type="component" value="Unassembled WGS sequence"/>
</dbReference>
<comment type="caution">
    <text evidence="1">The sequence shown here is derived from an EMBL/GenBank/DDBJ whole genome shotgun (WGS) entry which is preliminary data.</text>
</comment>
<keyword evidence="2" id="KW-1185">Reference proteome</keyword>
<dbReference type="Gene3D" id="3.40.50.450">
    <property type="match status" value="1"/>
</dbReference>
<proteinExistence type="predicted"/>
<dbReference type="SUPFAM" id="SSF52309">
    <property type="entry name" value="N-(deoxy)ribosyltransferase-like"/>
    <property type="match status" value="1"/>
</dbReference>
<evidence type="ECO:0000313" key="2">
    <source>
        <dbReference type="Proteomes" id="UP001523392"/>
    </source>
</evidence>
<dbReference type="EMBL" id="JAFIRR010000028">
    <property type="protein sequence ID" value="MCO6415553.1"/>
    <property type="molecule type" value="Genomic_DNA"/>
</dbReference>
<dbReference type="RefSeq" id="WP_252952151.1">
    <property type="nucleotide sequence ID" value="NZ_JAFIRR010000028.1"/>
</dbReference>
<name>A0ABT1D0W8_9PROT</name>
<accession>A0ABT1D0W8</accession>
<sequence>MRIYLAGPEVFLADSAAIAAAKQDICAAHGLLGVFPTDTPTPAADNAPEWVRLYQGLEAEMRGCDAIIANLTPFRGPSADPGTVFELGFMRGLGRPAFGYTNMAARFGARTMAALGPAARRRGASGWEDAEGMLIEAFDLHDNLMLEGGLQAAGGFLAVTEVPAERRWRDLTGFLRCVEAVARLKR</sequence>
<dbReference type="Pfam" id="PF05014">
    <property type="entry name" value="Nuc_deoxyrib_tr"/>
    <property type="match status" value="1"/>
</dbReference>
<dbReference type="InterPro" id="IPR007710">
    <property type="entry name" value="Nucleoside_deoxyribTrfase"/>
</dbReference>
<reference evidence="1 2" key="1">
    <citation type="submission" date="2021-12" db="EMBL/GenBank/DDBJ databases">
        <title>Siccirubricoccus leaddurans sp. nov., a high concentration Zn2+ tolerance bacterium.</title>
        <authorList>
            <person name="Cao Y."/>
        </authorList>
    </citation>
    <scope>NUCLEOTIDE SEQUENCE [LARGE SCALE GENOMIC DNA]</scope>
    <source>
        <strain evidence="1 2">KC 17139</strain>
    </source>
</reference>
<evidence type="ECO:0000313" key="1">
    <source>
        <dbReference type="EMBL" id="MCO6415553.1"/>
    </source>
</evidence>
<gene>
    <name evidence="1" type="ORF">JYK14_05095</name>
</gene>